<feature type="transmembrane region" description="Helical" evidence="1">
    <location>
        <begin position="311"/>
        <end position="331"/>
    </location>
</feature>
<keyword evidence="1" id="KW-0472">Membrane</keyword>
<evidence type="ECO:0000313" key="4">
    <source>
        <dbReference type="Proteomes" id="UP001203136"/>
    </source>
</evidence>
<organism evidence="3 4">
    <name type="scientific">Clostridium symbiosum</name>
    <name type="common">Bacteroides symbiosus</name>
    <dbReference type="NCBI Taxonomy" id="1512"/>
    <lineage>
        <taxon>Bacteria</taxon>
        <taxon>Bacillati</taxon>
        <taxon>Bacillota</taxon>
        <taxon>Clostridia</taxon>
        <taxon>Lachnospirales</taxon>
        <taxon>Lachnospiraceae</taxon>
        <taxon>Otoolea</taxon>
    </lineage>
</organism>
<dbReference type="Pfam" id="PF07670">
    <property type="entry name" value="Gate"/>
    <property type="match status" value="1"/>
</dbReference>
<feature type="transmembrane region" description="Helical" evidence="1">
    <location>
        <begin position="20"/>
        <end position="41"/>
    </location>
</feature>
<name>A0AAW5F5D9_CLOSY</name>
<evidence type="ECO:0000256" key="1">
    <source>
        <dbReference type="SAM" id="Phobius"/>
    </source>
</evidence>
<feature type="transmembrane region" description="Helical" evidence="1">
    <location>
        <begin position="123"/>
        <end position="151"/>
    </location>
</feature>
<protein>
    <submittedName>
        <fullName evidence="3">YjiH family protein</fullName>
    </submittedName>
</protein>
<dbReference type="EMBL" id="JAINVB010000001">
    <property type="protein sequence ID" value="MCK0086487.1"/>
    <property type="molecule type" value="Genomic_DNA"/>
</dbReference>
<feature type="transmembrane region" description="Helical" evidence="1">
    <location>
        <begin position="91"/>
        <end position="111"/>
    </location>
</feature>
<evidence type="ECO:0000313" key="3">
    <source>
        <dbReference type="EMBL" id="MCK0086487.1"/>
    </source>
</evidence>
<sequence length="446" mass="49223">MNSTSKNAENKTVNNPGIAAKFIILSLIGIFVFFVPIRAGGASTIPVEFLVSYLISSFKPVVRLYALAVILIATVLPFIRKTWKKDALTTVFTFSKILGAVFTVIVFSGFGPEPIIRADHGPFLFEALVIQVGVLLPIGSIFLTCLMNYGFIDFIGQFLRPIMRTIWKTPGRSAVDAAASFMGGNAIGLMLTNEMYKNQRYNTREASVIATGFPVVCVSFFIVVAKTASIMHLWTQFFLTSLLVTYGVTAITARLYPLAGKSAGYYREGEGVPEEKPDGRLIKAAWTEGLRVCQDAGPVLSNITKNVKNSFGLILEVLPNFMSIGLISLILENYTPVFDWFGYLFYPVTLLLQIPEPLLAAKAAFLGLAEMYLPVLVVAGAPERTRFIISILSISQVLMFTSTIPCITATEIPVSLREMMIIWLERTILSLFLIVPASYLLFLWIQ</sequence>
<feature type="transmembrane region" description="Helical" evidence="1">
    <location>
        <begin position="206"/>
        <end position="225"/>
    </location>
</feature>
<keyword evidence="1" id="KW-1133">Transmembrane helix</keyword>
<feature type="transmembrane region" description="Helical" evidence="1">
    <location>
        <begin position="61"/>
        <end position="79"/>
    </location>
</feature>
<feature type="transmembrane region" description="Helical" evidence="1">
    <location>
        <begin position="363"/>
        <end position="381"/>
    </location>
</feature>
<keyword evidence="1" id="KW-0812">Transmembrane</keyword>
<evidence type="ECO:0000259" key="2">
    <source>
        <dbReference type="Pfam" id="PF07670"/>
    </source>
</evidence>
<feature type="transmembrane region" description="Helical" evidence="1">
    <location>
        <begin position="387"/>
        <end position="407"/>
    </location>
</feature>
<dbReference type="InterPro" id="IPR011642">
    <property type="entry name" value="Gate_dom"/>
</dbReference>
<gene>
    <name evidence="3" type="ORF">K5I21_11515</name>
</gene>
<feature type="domain" description="Nucleoside transporter/FeoB GTPase Gate" evidence="2">
    <location>
        <begin position="129"/>
        <end position="230"/>
    </location>
</feature>
<reference evidence="3" key="1">
    <citation type="journal article" date="2022" name="Cell Host Microbe">
        <title>Colonization of the live biotherapeutic product VE303 and modulation of the microbiota and metabolites in healthy volunteers.</title>
        <authorList>
            <person name="Dsouza M."/>
            <person name="Menon R."/>
            <person name="Crossette E."/>
            <person name="Bhattarai S.K."/>
            <person name="Schneider J."/>
            <person name="Kim Y.G."/>
            <person name="Reddy S."/>
            <person name="Caballero S."/>
            <person name="Felix C."/>
            <person name="Cornacchione L."/>
            <person name="Hendrickson J."/>
            <person name="Watson A.R."/>
            <person name="Minot S.S."/>
            <person name="Greenfield N."/>
            <person name="Schopf L."/>
            <person name="Szabady R."/>
            <person name="Patarroyo J."/>
            <person name="Smith W."/>
            <person name="Harrison P."/>
            <person name="Kuijper E.J."/>
            <person name="Kelly C.P."/>
            <person name="Olle B."/>
            <person name="Bobilev D."/>
            <person name="Silber J.L."/>
            <person name="Bucci V."/>
            <person name="Roberts B."/>
            <person name="Faith J."/>
            <person name="Norman J.M."/>
        </authorList>
    </citation>
    <scope>NUCLEOTIDE SEQUENCE</scope>
    <source>
        <strain evidence="3">VE303-04</strain>
    </source>
</reference>
<feature type="transmembrane region" description="Helical" evidence="1">
    <location>
        <begin position="237"/>
        <end position="257"/>
    </location>
</feature>
<accession>A0AAW5F5D9</accession>
<proteinExistence type="predicted"/>
<dbReference type="AlphaFoldDB" id="A0AAW5F5D9"/>
<feature type="transmembrane region" description="Helical" evidence="1">
    <location>
        <begin position="428"/>
        <end position="445"/>
    </location>
</feature>
<dbReference type="Proteomes" id="UP001203136">
    <property type="component" value="Unassembled WGS sequence"/>
</dbReference>
<dbReference type="RefSeq" id="WP_024738317.1">
    <property type="nucleotide sequence ID" value="NZ_JAAIMZ010000061.1"/>
</dbReference>
<comment type="caution">
    <text evidence="3">The sequence shown here is derived from an EMBL/GenBank/DDBJ whole genome shotgun (WGS) entry which is preliminary data.</text>
</comment>